<dbReference type="Gramene" id="ERN09039">
    <property type="protein sequence ID" value="ERN09039"/>
    <property type="gene ID" value="AMTR_s03109p00006930"/>
</dbReference>
<organism evidence="1 2">
    <name type="scientific">Amborella trichopoda</name>
    <dbReference type="NCBI Taxonomy" id="13333"/>
    <lineage>
        <taxon>Eukaryota</taxon>
        <taxon>Viridiplantae</taxon>
        <taxon>Streptophyta</taxon>
        <taxon>Embryophyta</taxon>
        <taxon>Tracheophyta</taxon>
        <taxon>Spermatophyta</taxon>
        <taxon>Magnoliopsida</taxon>
        <taxon>Amborellales</taxon>
        <taxon>Amborellaceae</taxon>
        <taxon>Amborella</taxon>
    </lineage>
</organism>
<protein>
    <submittedName>
        <fullName evidence="1">Uncharacterized protein</fullName>
    </submittedName>
</protein>
<dbReference type="EMBL" id="KI393081">
    <property type="protein sequence ID" value="ERN09039.1"/>
    <property type="molecule type" value="Genomic_DNA"/>
</dbReference>
<dbReference type="Proteomes" id="UP000017836">
    <property type="component" value="Unassembled WGS sequence"/>
</dbReference>
<proteinExistence type="predicted"/>
<reference evidence="2" key="1">
    <citation type="journal article" date="2013" name="Science">
        <title>The Amborella genome and the evolution of flowering plants.</title>
        <authorList>
            <consortium name="Amborella Genome Project"/>
        </authorList>
    </citation>
    <scope>NUCLEOTIDE SEQUENCE [LARGE SCALE GENOMIC DNA]</scope>
</reference>
<feature type="non-terminal residue" evidence="1">
    <location>
        <position position="61"/>
    </location>
</feature>
<keyword evidence="2" id="KW-1185">Reference proteome</keyword>
<dbReference type="HOGENOM" id="CLU_2929555_0_0_1"/>
<dbReference type="AlphaFoldDB" id="U5D190"/>
<evidence type="ECO:0000313" key="2">
    <source>
        <dbReference type="Proteomes" id="UP000017836"/>
    </source>
</evidence>
<accession>U5D190</accession>
<evidence type="ECO:0000313" key="1">
    <source>
        <dbReference type="EMBL" id="ERN09039.1"/>
    </source>
</evidence>
<name>U5D190_AMBTC</name>
<gene>
    <name evidence="1" type="ORF">AMTR_s03109p00006930</name>
</gene>
<sequence length="61" mass="7052">MSNDFTYKGPNVLHSYSWWYSKVCIGLTQLQIGFLVELVQAALITRKPRRSPSDHVTEQLQ</sequence>